<keyword evidence="1" id="KW-0732">Signal</keyword>
<feature type="signal peptide" evidence="1">
    <location>
        <begin position="1"/>
        <end position="17"/>
    </location>
</feature>
<sequence>MNALSRFFLLLCLTGLAACSPKYDWREMPAADGAVRVTFPAKPRPDARDVVVAGHTLPLVFEIAPVDSSIFAVGHVVLPEAILADPAELAKVADAFEEVLRANLQGTLSQRKDVRLKQAQSDTRKLSRAVELEIHGTVAATPSWLLGRVYLLGDRLIEVVALGREDELPREVAENFMQSVRAD</sequence>
<protein>
    <recommendedName>
        <fullName evidence="4">Lipoprotein</fullName>
    </recommendedName>
</protein>
<dbReference type="AlphaFoldDB" id="A0A3P4AXY9"/>
<dbReference type="EMBL" id="UWPJ01000005">
    <property type="protein sequence ID" value="VCU68270.1"/>
    <property type="molecule type" value="Genomic_DNA"/>
</dbReference>
<accession>A0A3P4AXY9</accession>
<proteinExistence type="predicted"/>
<evidence type="ECO:0000313" key="2">
    <source>
        <dbReference type="EMBL" id="VCU68270.1"/>
    </source>
</evidence>
<reference evidence="2 3" key="1">
    <citation type="submission" date="2018-10" db="EMBL/GenBank/DDBJ databases">
        <authorList>
            <person name="Criscuolo A."/>
        </authorList>
    </citation>
    <scope>NUCLEOTIDE SEQUENCE [LARGE SCALE GENOMIC DNA]</scope>
    <source>
        <strain evidence="2">DnA1</strain>
    </source>
</reference>
<dbReference type="OrthoDB" id="8686017at2"/>
<dbReference type="RefSeq" id="WP_124077497.1">
    <property type="nucleotide sequence ID" value="NZ_UWPJ01000005.1"/>
</dbReference>
<evidence type="ECO:0000313" key="3">
    <source>
        <dbReference type="Proteomes" id="UP000277294"/>
    </source>
</evidence>
<dbReference type="Proteomes" id="UP000277294">
    <property type="component" value="Unassembled WGS sequence"/>
</dbReference>
<feature type="chain" id="PRO_5018204677" description="Lipoprotein" evidence="1">
    <location>
        <begin position="18"/>
        <end position="183"/>
    </location>
</feature>
<name>A0A3P4AXY9_9BURK</name>
<keyword evidence="3" id="KW-1185">Reference proteome</keyword>
<evidence type="ECO:0000256" key="1">
    <source>
        <dbReference type="SAM" id="SignalP"/>
    </source>
</evidence>
<gene>
    <name evidence="2" type="ORF">PIGHUM_00320</name>
</gene>
<dbReference type="PROSITE" id="PS51257">
    <property type="entry name" value="PROKAR_LIPOPROTEIN"/>
    <property type="match status" value="1"/>
</dbReference>
<evidence type="ECO:0008006" key="4">
    <source>
        <dbReference type="Google" id="ProtNLM"/>
    </source>
</evidence>
<organism evidence="2 3">
    <name type="scientific">Pigmentiphaga humi</name>
    <dbReference type="NCBI Taxonomy" id="2478468"/>
    <lineage>
        <taxon>Bacteria</taxon>
        <taxon>Pseudomonadati</taxon>
        <taxon>Pseudomonadota</taxon>
        <taxon>Betaproteobacteria</taxon>
        <taxon>Burkholderiales</taxon>
        <taxon>Alcaligenaceae</taxon>
        <taxon>Pigmentiphaga</taxon>
    </lineage>
</organism>